<comment type="caution">
    <text evidence="2">The sequence shown here is derived from an EMBL/GenBank/DDBJ whole genome shotgun (WGS) entry which is preliminary data.</text>
</comment>
<sequence length="188" mass="19540">MTKSTLYAAAALGMLVCAPFQLRAASPHLPVPTASSKASRADEAALWNKIEQFASAAVEGAGRLRRTAGIEDGKEAEGSGPDIVISPSLTATNVAMDLDQTGQYEMLSFELRGGCISTRGLMAHYPEVLVLGVPKHPDVASLLGTILGDAVAVYTITSATGPEAGPCISDVSVLTVESAKARMLLRLE</sequence>
<keyword evidence="1" id="KW-0732">Signal</keyword>
<dbReference type="RefSeq" id="WP_057506795.1">
    <property type="nucleotide sequence ID" value="NZ_LDJK01000002.1"/>
</dbReference>
<evidence type="ECO:0000313" key="2">
    <source>
        <dbReference type="EMBL" id="KRG77719.1"/>
    </source>
</evidence>
<keyword evidence="3" id="KW-1185">Reference proteome</keyword>
<protein>
    <submittedName>
        <fullName evidence="2">Uncharacterized protein</fullName>
    </submittedName>
</protein>
<evidence type="ECO:0000256" key="1">
    <source>
        <dbReference type="SAM" id="SignalP"/>
    </source>
</evidence>
<dbReference type="PATRIC" id="fig|517011.3.peg.904"/>
<dbReference type="EMBL" id="LDJK01000002">
    <property type="protein sequence ID" value="KRG77719.1"/>
    <property type="molecule type" value="Genomic_DNA"/>
</dbReference>
<accession>A0A0R0DHE8</accession>
<organism evidence="2 3">
    <name type="scientific">Stenotrophomonas chelatiphaga</name>
    <dbReference type="NCBI Taxonomy" id="517011"/>
    <lineage>
        <taxon>Bacteria</taxon>
        <taxon>Pseudomonadati</taxon>
        <taxon>Pseudomonadota</taxon>
        <taxon>Gammaproteobacteria</taxon>
        <taxon>Lysobacterales</taxon>
        <taxon>Lysobacteraceae</taxon>
        <taxon>Stenotrophomonas</taxon>
    </lineage>
</organism>
<name>A0A0R0DHE8_9GAMM</name>
<proteinExistence type="predicted"/>
<gene>
    <name evidence="2" type="ORF">ABB28_00780</name>
</gene>
<feature type="signal peptide" evidence="1">
    <location>
        <begin position="1"/>
        <end position="24"/>
    </location>
</feature>
<feature type="chain" id="PRO_5006395763" evidence="1">
    <location>
        <begin position="25"/>
        <end position="188"/>
    </location>
</feature>
<evidence type="ECO:0000313" key="3">
    <source>
        <dbReference type="Proteomes" id="UP000051386"/>
    </source>
</evidence>
<reference evidence="2 3" key="1">
    <citation type="submission" date="2015-05" db="EMBL/GenBank/DDBJ databases">
        <title>Genome sequencing and analysis of members of genus Stenotrophomonas.</title>
        <authorList>
            <person name="Patil P.P."/>
            <person name="Midha S."/>
            <person name="Patil P.B."/>
        </authorList>
    </citation>
    <scope>NUCLEOTIDE SEQUENCE [LARGE SCALE GENOMIC DNA]</scope>
    <source>
        <strain evidence="2 3">DSM 21508</strain>
    </source>
</reference>
<dbReference type="Proteomes" id="UP000051386">
    <property type="component" value="Unassembled WGS sequence"/>
</dbReference>
<dbReference type="AlphaFoldDB" id="A0A0R0DHE8"/>